<feature type="coiled-coil region" evidence="1">
    <location>
        <begin position="23"/>
        <end position="50"/>
    </location>
</feature>
<dbReference type="EMBL" id="HBFQ01006365">
    <property type="protein sequence ID" value="CAD8830155.1"/>
    <property type="molecule type" value="Transcribed_RNA"/>
</dbReference>
<proteinExistence type="predicted"/>
<name>A0A7S1EXX1_NOCSC</name>
<accession>A0A7S1EXX1</accession>
<dbReference type="AlphaFoldDB" id="A0A7S1EXX1"/>
<gene>
    <name evidence="2" type="ORF">NSCI0253_LOCUS4501</name>
</gene>
<organism evidence="2">
    <name type="scientific">Noctiluca scintillans</name>
    <name type="common">Sea sparkle</name>
    <name type="synonym">Red tide dinoflagellate</name>
    <dbReference type="NCBI Taxonomy" id="2966"/>
    <lineage>
        <taxon>Eukaryota</taxon>
        <taxon>Sar</taxon>
        <taxon>Alveolata</taxon>
        <taxon>Dinophyceae</taxon>
        <taxon>Noctilucales</taxon>
        <taxon>Noctilucaceae</taxon>
        <taxon>Noctiluca</taxon>
    </lineage>
</organism>
<protein>
    <submittedName>
        <fullName evidence="2">Uncharacterized protein</fullName>
    </submittedName>
</protein>
<keyword evidence="1" id="KW-0175">Coiled coil</keyword>
<reference evidence="2" key="1">
    <citation type="submission" date="2021-01" db="EMBL/GenBank/DDBJ databases">
        <authorList>
            <person name="Corre E."/>
            <person name="Pelletier E."/>
            <person name="Niang G."/>
            <person name="Scheremetjew M."/>
            <person name="Finn R."/>
            <person name="Kale V."/>
            <person name="Holt S."/>
            <person name="Cochrane G."/>
            <person name="Meng A."/>
            <person name="Brown T."/>
            <person name="Cohen L."/>
        </authorList>
    </citation>
    <scope>NUCLEOTIDE SEQUENCE</scope>
</reference>
<sequence length="185" mass="20265">MEPSGEVHEAKVMKQWRHTTRELQTVDGMISELREELRRIERRRAVVASRTSALEWQISAKAAAEDSAVDGEKPIKYTIGDGAPDAETDDEWEQGLAVIEQAGRARDRASLLRVHLMCANQPPARRCRSADSEEEVSLFADAAGSLVDTYVAFAEDLVRLPIAVGKGSVASLSQILSVPRALSLP</sequence>
<evidence type="ECO:0000256" key="1">
    <source>
        <dbReference type="SAM" id="Coils"/>
    </source>
</evidence>
<evidence type="ECO:0000313" key="2">
    <source>
        <dbReference type="EMBL" id="CAD8830155.1"/>
    </source>
</evidence>